<dbReference type="PRINTS" id="PR00053">
    <property type="entry name" value="FORKHEAD"/>
</dbReference>
<sequence length="176" mass="18862">LSWLLLQAAALTSSQSIIPISFVAKQLYFFKIAAAYNSFGVASGISPLASANRTSTTAGLNSAPSSAAPVGSSSSGASASGASSSLTQISPNCRSSRITFNEQTQQELAQMRTYNGKIGNAKPPFSYISLITMAIQRSESRMLTLSEIYQFIMDNYAYYRQNQQRSAGSVLKFQPT</sequence>
<evidence type="ECO:0000256" key="1">
    <source>
        <dbReference type="ARBA" id="ARBA00023125"/>
    </source>
</evidence>
<feature type="chain" id="PRO_5008148874" evidence="3">
    <location>
        <begin position="17"/>
        <end position="176"/>
    </location>
</feature>
<dbReference type="PANTHER" id="PTHR11829">
    <property type="entry name" value="FORKHEAD BOX PROTEIN"/>
    <property type="match status" value="1"/>
</dbReference>
<evidence type="ECO:0000256" key="3">
    <source>
        <dbReference type="SAM" id="SignalP"/>
    </source>
</evidence>
<dbReference type="InterPro" id="IPR050211">
    <property type="entry name" value="FOX_domain-containing"/>
</dbReference>
<dbReference type="AlphaFoldDB" id="A0A183EUW2"/>
<dbReference type="GO" id="GO:0000978">
    <property type="term" value="F:RNA polymerase II cis-regulatory region sequence-specific DNA binding"/>
    <property type="evidence" value="ECO:0007669"/>
    <property type="project" value="TreeGrafter"/>
</dbReference>
<dbReference type="GO" id="GO:0030154">
    <property type="term" value="P:cell differentiation"/>
    <property type="evidence" value="ECO:0007669"/>
    <property type="project" value="TreeGrafter"/>
</dbReference>
<dbReference type="SUPFAM" id="SSF46785">
    <property type="entry name" value="Winged helix' DNA-binding domain"/>
    <property type="match status" value="1"/>
</dbReference>
<dbReference type="SMART" id="SM00339">
    <property type="entry name" value="FH"/>
    <property type="match status" value="1"/>
</dbReference>
<proteinExistence type="predicted"/>
<keyword evidence="1 2" id="KW-0238">DNA-binding</keyword>
<dbReference type="Gene3D" id="1.10.10.10">
    <property type="entry name" value="Winged helix-like DNA-binding domain superfamily/Winged helix DNA-binding domain"/>
    <property type="match status" value="1"/>
</dbReference>
<reference evidence="5" key="1">
    <citation type="submission" date="2016-06" db="UniProtKB">
        <authorList>
            <consortium name="WormBaseParasite"/>
        </authorList>
    </citation>
    <scope>IDENTIFICATION</scope>
</reference>
<dbReference type="InterPro" id="IPR036390">
    <property type="entry name" value="WH_DNA-bd_sf"/>
</dbReference>
<keyword evidence="3" id="KW-0732">Signal</keyword>
<dbReference type="PROSITE" id="PS00657">
    <property type="entry name" value="FORK_HEAD_1"/>
    <property type="match status" value="1"/>
</dbReference>
<keyword evidence="2" id="KW-0539">Nucleus</keyword>
<dbReference type="GO" id="GO:0009653">
    <property type="term" value="P:anatomical structure morphogenesis"/>
    <property type="evidence" value="ECO:0007669"/>
    <property type="project" value="TreeGrafter"/>
</dbReference>
<name>A0A183EUW2_9BILA</name>
<dbReference type="WBParaSite" id="GPUH_0002478301-mRNA-1">
    <property type="protein sequence ID" value="GPUH_0002478301-mRNA-1"/>
    <property type="gene ID" value="GPUH_0002478301"/>
</dbReference>
<dbReference type="GO" id="GO:0005634">
    <property type="term" value="C:nucleus"/>
    <property type="evidence" value="ECO:0007669"/>
    <property type="project" value="UniProtKB-SubCell"/>
</dbReference>
<feature type="domain" description="Fork-head" evidence="4">
    <location>
        <begin position="122"/>
        <end position="170"/>
    </location>
</feature>
<dbReference type="PANTHER" id="PTHR11829:SF380">
    <property type="entry name" value="PROTEIN FORK HEAD"/>
    <property type="match status" value="1"/>
</dbReference>
<evidence type="ECO:0000259" key="4">
    <source>
        <dbReference type="PROSITE" id="PS50039"/>
    </source>
</evidence>
<dbReference type="InterPro" id="IPR036388">
    <property type="entry name" value="WH-like_DNA-bd_sf"/>
</dbReference>
<dbReference type="GO" id="GO:0000981">
    <property type="term" value="F:DNA-binding transcription factor activity, RNA polymerase II-specific"/>
    <property type="evidence" value="ECO:0007669"/>
    <property type="project" value="TreeGrafter"/>
</dbReference>
<organism evidence="5">
    <name type="scientific">Gongylonema pulchrum</name>
    <dbReference type="NCBI Taxonomy" id="637853"/>
    <lineage>
        <taxon>Eukaryota</taxon>
        <taxon>Metazoa</taxon>
        <taxon>Ecdysozoa</taxon>
        <taxon>Nematoda</taxon>
        <taxon>Chromadorea</taxon>
        <taxon>Rhabditida</taxon>
        <taxon>Spirurina</taxon>
        <taxon>Spiruromorpha</taxon>
        <taxon>Spiruroidea</taxon>
        <taxon>Gongylonematidae</taxon>
        <taxon>Gongylonema</taxon>
    </lineage>
</organism>
<dbReference type="Pfam" id="PF00250">
    <property type="entry name" value="Forkhead"/>
    <property type="match status" value="1"/>
</dbReference>
<dbReference type="InterPro" id="IPR001766">
    <property type="entry name" value="Fork_head_dom"/>
</dbReference>
<comment type="subcellular location">
    <subcellularLocation>
        <location evidence="2">Nucleus</location>
    </subcellularLocation>
</comment>
<evidence type="ECO:0000313" key="5">
    <source>
        <dbReference type="WBParaSite" id="GPUH_0002478301-mRNA-1"/>
    </source>
</evidence>
<feature type="DNA-binding region" description="Fork-head" evidence="2">
    <location>
        <begin position="122"/>
        <end position="170"/>
    </location>
</feature>
<feature type="signal peptide" evidence="3">
    <location>
        <begin position="1"/>
        <end position="16"/>
    </location>
</feature>
<dbReference type="InterPro" id="IPR018122">
    <property type="entry name" value="TF_fork_head_CS_1"/>
</dbReference>
<dbReference type="PROSITE" id="PS50039">
    <property type="entry name" value="FORK_HEAD_3"/>
    <property type="match status" value="1"/>
</dbReference>
<accession>A0A183EUW2</accession>
<evidence type="ECO:0000256" key="2">
    <source>
        <dbReference type="PROSITE-ProRule" id="PRU00089"/>
    </source>
</evidence>
<protein>
    <submittedName>
        <fullName evidence="5">Fork-head domain-containing protein</fullName>
    </submittedName>
</protein>